<feature type="domain" description="Mur ligase central" evidence="14">
    <location>
        <begin position="107"/>
        <end position="296"/>
    </location>
</feature>
<dbReference type="GO" id="GO:0005524">
    <property type="term" value="F:ATP binding"/>
    <property type="evidence" value="ECO:0007669"/>
    <property type="project" value="UniProtKB-UniRule"/>
</dbReference>
<comment type="similarity">
    <text evidence="10">Belongs to the MurCDEF family. MurF subfamily.</text>
</comment>
<keyword evidence="7 10" id="KW-0573">Peptidoglycan synthesis</keyword>
<evidence type="ECO:0000256" key="4">
    <source>
        <dbReference type="ARBA" id="ARBA00022741"/>
    </source>
</evidence>
<dbReference type="EC" id="6.3.2.10" evidence="10 11"/>
<dbReference type="SUPFAM" id="SSF53244">
    <property type="entry name" value="MurD-like peptide ligases, peptide-binding domain"/>
    <property type="match status" value="1"/>
</dbReference>
<evidence type="ECO:0000256" key="5">
    <source>
        <dbReference type="ARBA" id="ARBA00022840"/>
    </source>
</evidence>
<evidence type="ECO:0000259" key="13">
    <source>
        <dbReference type="Pfam" id="PF02875"/>
    </source>
</evidence>
<dbReference type="GO" id="GO:0008360">
    <property type="term" value="P:regulation of cell shape"/>
    <property type="evidence" value="ECO:0007669"/>
    <property type="project" value="UniProtKB-KW"/>
</dbReference>
<comment type="pathway">
    <text evidence="10 11">Cell wall biogenesis; peptidoglycan biosynthesis.</text>
</comment>
<evidence type="ECO:0000256" key="11">
    <source>
        <dbReference type="RuleBase" id="RU004136"/>
    </source>
</evidence>
<comment type="function">
    <text evidence="10 11">Involved in cell wall formation. Catalyzes the final step in the synthesis of UDP-N-acetylmuramoyl-pentapeptide, the precursor of murein.</text>
</comment>
<evidence type="ECO:0000256" key="7">
    <source>
        <dbReference type="ARBA" id="ARBA00022984"/>
    </source>
</evidence>
<evidence type="ECO:0000313" key="15">
    <source>
        <dbReference type="EMBL" id="SPU45912.1"/>
    </source>
</evidence>
<evidence type="ECO:0000256" key="6">
    <source>
        <dbReference type="ARBA" id="ARBA00022960"/>
    </source>
</evidence>
<dbReference type="Pfam" id="PF01225">
    <property type="entry name" value="Mur_ligase"/>
    <property type="match status" value="1"/>
</dbReference>
<dbReference type="InterPro" id="IPR013221">
    <property type="entry name" value="Mur_ligase_cen"/>
</dbReference>
<dbReference type="Proteomes" id="UP000250358">
    <property type="component" value="Unassembled WGS sequence"/>
</dbReference>
<evidence type="ECO:0000256" key="8">
    <source>
        <dbReference type="ARBA" id="ARBA00023306"/>
    </source>
</evidence>
<evidence type="ECO:0000256" key="10">
    <source>
        <dbReference type="HAMAP-Rule" id="MF_02019"/>
    </source>
</evidence>
<dbReference type="EMBL" id="UAQM01000022">
    <property type="protein sequence ID" value="SPU45912.1"/>
    <property type="molecule type" value="Genomic_DNA"/>
</dbReference>
<dbReference type="InterPro" id="IPR005863">
    <property type="entry name" value="UDP-N-AcMur_synth"/>
</dbReference>
<dbReference type="Pfam" id="PF02875">
    <property type="entry name" value="Mur_ligase_C"/>
    <property type="match status" value="1"/>
</dbReference>
<dbReference type="GO" id="GO:0008766">
    <property type="term" value="F:UDP-N-acetylmuramoylalanyl-D-glutamyl-2,6-diaminopimelate-D-alanyl-D-alanine ligase activity"/>
    <property type="evidence" value="ECO:0007669"/>
    <property type="project" value="RHEA"/>
</dbReference>
<dbReference type="HAMAP" id="MF_02019">
    <property type="entry name" value="MurF"/>
    <property type="match status" value="1"/>
</dbReference>
<keyword evidence="2 10" id="KW-0436">Ligase</keyword>
<evidence type="ECO:0000313" key="16">
    <source>
        <dbReference type="Proteomes" id="UP000250358"/>
    </source>
</evidence>
<keyword evidence="5 10" id="KW-0067">ATP-binding</keyword>
<organism evidence="15 16">
    <name type="scientific">Brevundimonas diminuta</name>
    <name type="common">Pseudomonas diminuta</name>
    <dbReference type="NCBI Taxonomy" id="293"/>
    <lineage>
        <taxon>Bacteria</taxon>
        <taxon>Pseudomonadati</taxon>
        <taxon>Pseudomonadota</taxon>
        <taxon>Alphaproteobacteria</taxon>
        <taxon>Caulobacterales</taxon>
        <taxon>Caulobacteraceae</taxon>
        <taxon>Brevundimonas</taxon>
    </lineage>
</organism>
<keyword evidence="6 10" id="KW-0133">Cell shape</keyword>
<dbReference type="GO" id="GO:0071555">
    <property type="term" value="P:cell wall organization"/>
    <property type="evidence" value="ECO:0007669"/>
    <property type="project" value="UniProtKB-KW"/>
</dbReference>
<dbReference type="RefSeq" id="WP_128115996.1">
    <property type="nucleotide sequence ID" value="NZ_UAQM01000022.1"/>
</dbReference>
<dbReference type="PANTHER" id="PTHR43024">
    <property type="entry name" value="UDP-N-ACETYLMURAMOYL-TRIPEPTIDE--D-ALANYL-D-ALANINE LIGASE"/>
    <property type="match status" value="1"/>
</dbReference>
<feature type="domain" description="Mur ligase C-terminal" evidence="13">
    <location>
        <begin position="331"/>
        <end position="446"/>
    </location>
</feature>
<evidence type="ECO:0000256" key="2">
    <source>
        <dbReference type="ARBA" id="ARBA00022598"/>
    </source>
</evidence>
<evidence type="ECO:0000259" key="12">
    <source>
        <dbReference type="Pfam" id="PF01225"/>
    </source>
</evidence>
<dbReference type="Gene3D" id="3.40.1190.10">
    <property type="entry name" value="Mur-like, catalytic domain"/>
    <property type="match status" value="1"/>
</dbReference>
<gene>
    <name evidence="10 15" type="primary">murF</name>
    <name evidence="15" type="ORF">NCTC11165_02235</name>
</gene>
<dbReference type="Pfam" id="PF08245">
    <property type="entry name" value="Mur_ligase_M"/>
    <property type="match status" value="1"/>
</dbReference>
<feature type="binding site" evidence="10">
    <location>
        <begin position="109"/>
        <end position="115"/>
    </location>
    <ligand>
        <name>ATP</name>
        <dbReference type="ChEBI" id="CHEBI:30616"/>
    </ligand>
</feature>
<dbReference type="InterPro" id="IPR036615">
    <property type="entry name" value="Mur_ligase_C_dom_sf"/>
</dbReference>
<dbReference type="UniPathway" id="UPA00219"/>
<reference evidence="15 16" key="1">
    <citation type="submission" date="2018-06" db="EMBL/GenBank/DDBJ databases">
        <authorList>
            <consortium name="Pathogen Informatics"/>
            <person name="Doyle S."/>
        </authorList>
    </citation>
    <scope>NUCLEOTIDE SEQUENCE [LARGE SCALE GENOMIC DNA]</scope>
    <source>
        <strain evidence="15 16">NCTC11165</strain>
    </source>
</reference>
<dbReference type="GO" id="GO:0051301">
    <property type="term" value="P:cell division"/>
    <property type="evidence" value="ECO:0007669"/>
    <property type="project" value="UniProtKB-KW"/>
</dbReference>
<evidence type="ECO:0000256" key="3">
    <source>
        <dbReference type="ARBA" id="ARBA00022618"/>
    </source>
</evidence>
<dbReference type="SUPFAM" id="SSF53623">
    <property type="entry name" value="MurD-like peptide ligases, catalytic domain"/>
    <property type="match status" value="1"/>
</dbReference>
<evidence type="ECO:0000256" key="1">
    <source>
        <dbReference type="ARBA" id="ARBA00022490"/>
    </source>
</evidence>
<dbReference type="InterPro" id="IPR051046">
    <property type="entry name" value="MurCDEF_CellWall_CoF430Synth"/>
</dbReference>
<dbReference type="Gene3D" id="3.90.190.20">
    <property type="entry name" value="Mur ligase, C-terminal domain"/>
    <property type="match status" value="1"/>
</dbReference>
<feature type="domain" description="Mur ligase N-terminal catalytic" evidence="12">
    <location>
        <begin position="29"/>
        <end position="75"/>
    </location>
</feature>
<dbReference type="InterPro" id="IPR004101">
    <property type="entry name" value="Mur_ligase_C"/>
</dbReference>
<dbReference type="PANTHER" id="PTHR43024:SF1">
    <property type="entry name" value="UDP-N-ACETYLMURAMOYL-TRIPEPTIDE--D-ALANYL-D-ALANINE LIGASE"/>
    <property type="match status" value="1"/>
</dbReference>
<keyword evidence="3 10" id="KW-0132">Cell division</keyword>
<dbReference type="GO" id="GO:0009252">
    <property type="term" value="P:peptidoglycan biosynthetic process"/>
    <property type="evidence" value="ECO:0007669"/>
    <property type="project" value="UniProtKB-UniRule"/>
</dbReference>
<dbReference type="GO" id="GO:0005737">
    <property type="term" value="C:cytoplasm"/>
    <property type="evidence" value="ECO:0007669"/>
    <property type="project" value="UniProtKB-SubCell"/>
</dbReference>
<dbReference type="InterPro" id="IPR036565">
    <property type="entry name" value="Mur-like_cat_sf"/>
</dbReference>
<dbReference type="Gene3D" id="3.40.1390.10">
    <property type="entry name" value="MurE/MurF, N-terminal domain"/>
    <property type="match status" value="1"/>
</dbReference>
<dbReference type="InterPro" id="IPR035911">
    <property type="entry name" value="MurE/MurF_N"/>
</dbReference>
<name>A0A2X1AZ46_BREDI</name>
<evidence type="ECO:0000259" key="14">
    <source>
        <dbReference type="Pfam" id="PF08245"/>
    </source>
</evidence>
<dbReference type="NCBIfam" id="TIGR01143">
    <property type="entry name" value="murF"/>
    <property type="match status" value="1"/>
</dbReference>
<keyword evidence="8 10" id="KW-0131">Cell cycle</keyword>
<comment type="subcellular location">
    <subcellularLocation>
        <location evidence="10 11">Cytoplasm</location>
    </subcellularLocation>
</comment>
<keyword evidence="9 10" id="KW-0961">Cell wall biogenesis/degradation</keyword>
<dbReference type="AlphaFoldDB" id="A0A2X1AZ46"/>
<dbReference type="InterPro" id="IPR000713">
    <property type="entry name" value="Mur_ligase_N"/>
</dbReference>
<comment type="catalytic activity">
    <reaction evidence="10 11">
        <text>D-alanyl-D-alanine + UDP-N-acetyl-alpha-D-muramoyl-L-alanyl-gamma-D-glutamyl-meso-2,6-diaminopimelate + ATP = UDP-N-acetyl-alpha-D-muramoyl-L-alanyl-gamma-D-glutamyl-meso-2,6-diaminopimeloyl-D-alanyl-D-alanine + ADP + phosphate + H(+)</text>
        <dbReference type="Rhea" id="RHEA:28374"/>
        <dbReference type="ChEBI" id="CHEBI:15378"/>
        <dbReference type="ChEBI" id="CHEBI:30616"/>
        <dbReference type="ChEBI" id="CHEBI:43474"/>
        <dbReference type="ChEBI" id="CHEBI:57822"/>
        <dbReference type="ChEBI" id="CHEBI:61386"/>
        <dbReference type="ChEBI" id="CHEBI:83905"/>
        <dbReference type="ChEBI" id="CHEBI:456216"/>
        <dbReference type="EC" id="6.3.2.10"/>
    </reaction>
</comment>
<keyword evidence="1 10" id="KW-0963">Cytoplasm</keyword>
<evidence type="ECO:0000256" key="9">
    <source>
        <dbReference type="ARBA" id="ARBA00023316"/>
    </source>
</evidence>
<accession>A0A2X1AZ46</accession>
<dbReference type="SUPFAM" id="SSF63418">
    <property type="entry name" value="MurE/MurF N-terminal domain"/>
    <property type="match status" value="1"/>
</dbReference>
<sequence length="479" mass="49024">MPDAHTPLWTAEAIASATGGRLHGPDASVSGLTYNSREIQPGDLFLALHGARDGHEFAEAAFAAGATVALVDRPVEGGPYVLVPDTLKGLEALGVVARDRARLRGAVTGSVGKTSVTQAIKAGLDLAGSSHASIKSYNNHIGVPLTLARMPQGTDRAVFEIGMNHPGEIGPLSAFVRPHAACVTTVGPVHIEAFADGEAGVAREKAAIFEGLAPGGIAVVNAADVHADIVRQGAEKAGAVVRTFGHDAGCDARLLDFVADSEGATVTAELDGRRIEYRLAQSGVHWGLNSLCVILMLQALDASLDTALQALAGFQPLAGRGQMKAVKVPGGTFTLIDESYNANPLSMKAGFVSLGAKPVGLGGRRVVVLSDMLELGEHSRALHEGLAPAIVAAGLDVVHTAGPQMRLLHEALPPALRGEWRATAAELAAEAALLAQPGDVVMVKGSNGSKASLVAAALANLGVAEQEARVAAEAQGKSA</sequence>
<protein>
    <recommendedName>
        <fullName evidence="10 11">UDP-N-acetylmuramoyl-tripeptide--D-alanyl-D-alanine ligase</fullName>
        <ecNumber evidence="10 11">6.3.2.10</ecNumber>
    </recommendedName>
    <alternativeName>
        <fullName evidence="10">D-alanyl-D-alanine-adding enzyme</fullName>
    </alternativeName>
</protein>
<keyword evidence="4 10" id="KW-0547">Nucleotide-binding</keyword>
<proteinExistence type="inferred from homology"/>
<dbReference type="GO" id="GO:0047480">
    <property type="term" value="F:UDP-N-acetylmuramoyl-tripeptide-D-alanyl-D-alanine ligase activity"/>
    <property type="evidence" value="ECO:0007669"/>
    <property type="project" value="UniProtKB-UniRule"/>
</dbReference>